<sequence length="223" mass="24345">MLKSNGSYGYTPVGRTATQKAVMENHKQSMFVLGIGLLLIFIVLILAFCYTWYSTKVPLSCTAPLSLYFWLEGISNFFLAVLLVIGMYLMQGMMLAVSHHAVAQIMEEHAQTYSIAGGQHSVSAAAHRSELQESALHYGGGMTAALVLQSMVMLAQVGLGIYGIIQVVRLQQEGEAYLCSDSINVFWVLMGLHFIQNTCVLGKLGKGLQHHPRGADEDLGESD</sequence>
<dbReference type="EMBL" id="LSRX01000897">
    <property type="protein sequence ID" value="OLP86833.1"/>
    <property type="molecule type" value="Genomic_DNA"/>
</dbReference>
<evidence type="ECO:0000313" key="2">
    <source>
        <dbReference type="Proteomes" id="UP000186817"/>
    </source>
</evidence>
<gene>
    <name evidence="1" type="ORF">AK812_SmicGene32012</name>
</gene>
<accession>A0A1Q9CV78</accession>
<dbReference type="OrthoDB" id="419160at2759"/>
<keyword evidence="2" id="KW-1185">Reference proteome</keyword>
<protein>
    <submittedName>
        <fullName evidence="1">Uncharacterized protein</fullName>
    </submittedName>
</protein>
<organism evidence="1 2">
    <name type="scientific">Symbiodinium microadriaticum</name>
    <name type="common">Dinoflagellate</name>
    <name type="synonym">Zooxanthella microadriatica</name>
    <dbReference type="NCBI Taxonomy" id="2951"/>
    <lineage>
        <taxon>Eukaryota</taxon>
        <taxon>Sar</taxon>
        <taxon>Alveolata</taxon>
        <taxon>Dinophyceae</taxon>
        <taxon>Suessiales</taxon>
        <taxon>Symbiodiniaceae</taxon>
        <taxon>Symbiodinium</taxon>
    </lineage>
</organism>
<evidence type="ECO:0000313" key="1">
    <source>
        <dbReference type="EMBL" id="OLP86833.1"/>
    </source>
</evidence>
<reference evidence="1 2" key="1">
    <citation type="submission" date="2016-02" db="EMBL/GenBank/DDBJ databases">
        <title>Genome analysis of coral dinoflagellate symbionts highlights evolutionary adaptations to a symbiotic lifestyle.</title>
        <authorList>
            <person name="Aranda M."/>
            <person name="Li Y."/>
            <person name="Liew Y.J."/>
            <person name="Baumgarten S."/>
            <person name="Simakov O."/>
            <person name="Wilson M."/>
            <person name="Piel J."/>
            <person name="Ashoor H."/>
            <person name="Bougouffa S."/>
            <person name="Bajic V.B."/>
            <person name="Ryu T."/>
            <person name="Ravasi T."/>
            <person name="Bayer T."/>
            <person name="Micklem G."/>
            <person name="Kim H."/>
            <person name="Bhak J."/>
            <person name="Lajeunesse T.C."/>
            <person name="Voolstra C.R."/>
        </authorList>
    </citation>
    <scope>NUCLEOTIDE SEQUENCE [LARGE SCALE GENOMIC DNA]</scope>
    <source>
        <strain evidence="1 2">CCMP2467</strain>
    </source>
</reference>
<dbReference type="OMA" id="CASKCKQ"/>
<dbReference type="Proteomes" id="UP000186817">
    <property type="component" value="Unassembled WGS sequence"/>
</dbReference>
<proteinExistence type="predicted"/>
<dbReference type="AlphaFoldDB" id="A0A1Q9CV78"/>
<name>A0A1Q9CV78_SYMMI</name>
<comment type="caution">
    <text evidence="1">The sequence shown here is derived from an EMBL/GenBank/DDBJ whole genome shotgun (WGS) entry which is preliminary data.</text>
</comment>